<feature type="domain" description="PDEase" evidence="9">
    <location>
        <begin position="434"/>
        <end position="785"/>
    </location>
</feature>
<dbReference type="PROSITE" id="PS00126">
    <property type="entry name" value="PDEASE_I_1"/>
    <property type="match status" value="1"/>
</dbReference>
<feature type="binding site" evidence="4">
    <location>
        <begin position="511"/>
        <end position="515"/>
    </location>
    <ligand>
        <name>AMP</name>
        <dbReference type="ChEBI" id="CHEBI:456215"/>
    </ligand>
</feature>
<evidence type="ECO:0000256" key="4">
    <source>
        <dbReference type="PIRSR" id="PIRSR623088-2"/>
    </source>
</evidence>
<evidence type="ECO:0000313" key="11">
    <source>
        <dbReference type="Proteomes" id="UP000232323"/>
    </source>
</evidence>
<feature type="active site" description="Proton donor" evidence="3">
    <location>
        <position position="511"/>
    </location>
</feature>
<feature type="compositionally biased region" description="Low complexity" evidence="7">
    <location>
        <begin position="825"/>
        <end position="842"/>
    </location>
</feature>
<dbReference type="GO" id="GO:0004114">
    <property type="term" value="F:3',5'-cyclic-nucleotide phosphodiesterase activity"/>
    <property type="evidence" value="ECO:0007669"/>
    <property type="project" value="InterPro"/>
</dbReference>
<dbReference type="Proteomes" id="UP000232323">
    <property type="component" value="Unassembled WGS sequence"/>
</dbReference>
<accession>A0A250XPP2</accession>
<dbReference type="EMBL" id="BEGY01000146">
    <property type="protein sequence ID" value="GAX85028.1"/>
    <property type="molecule type" value="Genomic_DNA"/>
</dbReference>
<dbReference type="PRINTS" id="PR00387">
    <property type="entry name" value="PDIESTERASE1"/>
</dbReference>
<feature type="binding site" evidence="5">
    <location>
        <position position="554"/>
    </location>
    <ligand>
        <name>Zn(2+)</name>
        <dbReference type="ChEBI" id="CHEBI:29105"/>
        <label>2</label>
    </ligand>
</feature>
<evidence type="ECO:0000259" key="9">
    <source>
        <dbReference type="PROSITE" id="PS51845"/>
    </source>
</evidence>
<feature type="binding site" evidence="4">
    <location>
        <position position="688"/>
    </location>
    <ligand>
        <name>AMP</name>
        <dbReference type="ChEBI" id="CHEBI:456215"/>
    </ligand>
</feature>
<evidence type="ECO:0000256" key="3">
    <source>
        <dbReference type="PIRSR" id="PIRSR623088-1"/>
    </source>
</evidence>
<keyword evidence="8" id="KW-0812">Transmembrane</keyword>
<feature type="compositionally biased region" description="Polar residues" evidence="7">
    <location>
        <begin position="791"/>
        <end position="801"/>
    </location>
</feature>
<evidence type="ECO:0000256" key="1">
    <source>
        <dbReference type="ARBA" id="ARBA00022723"/>
    </source>
</evidence>
<dbReference type="GO" id="GO:0046872">
    <property type="term" value="F:metal ion binding"/>
    <property type="evidence" value="ECO:0007669"/>
    <property type="project" value="UniProtKB-KW"/>
</dbReference>
<feature type="region of interest" description="Disordered" evidence="7">
    <location>
        <begin position="783"/>
        <end position="884"/>
    </location>
</feature>
<feature type="binding site" evidence="4">
    <location>
        <position position="741"/>
    </location>
    <ligand>
        <name>AMP</name>
        <dbReference type="ChEBI" id="CHEBI:456215"/>
    </ligand>
</feature>
<evidence type="ECO:0000256" key="6">
    <source>
        <dbReference type="RuleBase" id="RU363067"/>
    </source>
</evidence>
<protein>
    <recommendedName>
        <fullName evidence="6">Phosphodiesterase</fullName>
        <ecNumber evidence="6">3.1.4.-</ecNumber>
    </recommendedName>
</protein>
<dbReference type="Gene3D" id="1.10.1300.10">
    <property type="entry name" value="3'5'-cyclic nucleotide phosphodiesterase, catalytic domain"/>
    <property type="match status" value="1"/>
</dbReference>
<name>A0A250XPP2_9CHLO</name>
<sequence length="884" mass="97070">MVAAALICDHDCRYLDIIPNEGTWRPVWMLPVIIILPIVSLFIAALILVWLVDQESHMRLLRALIPADMMTLGGRSGSSNQLMARGMFGADLLRSSRLERSESSAVDDVDVIMDSRSRALLPGVSASRAMSGKQGSNRLQSKPSGMVAVQTPAERILNMVGQLLQNKMPHIEDILAVREVMSKGVDIHQAPIGFERALEMKLDKDVAASLLALVDDRPTAMGSGRNNVKKRNFRHTSALTPVDEDSSVRQHHHLEGTQRSLLLGGVEVHHTDLRNQDAKAPYNVRTIIAASVSDSAMLMRQHEDLVDIQNLNLNDGQQKVDVANMTASMIGLSHDGPQATLPPSYAGCGTSNTSSLSPYACQQATLAVEGVQIAQSQIEGGNYVASSHKFLLEDGHNNSDQVLSFSVPTLSVIKVPAVASAQAQALLSMLKPESLSEEPKLLSLLEAACNNWSFDTFKLQDATWGHALSMLSFYILTVDTDIADALDLNKQDLANFLAAIEALYCTSNPYHCGVHGADVLQMFALLVKRVMKPRRYVDSPVVHLACIIAAVVHDVDHKGVNNDFLINSKDPLALLYNDESPMEAYHCCVTFKILYQKDCNFISHLQEADQKLFRHLVIKLVLATDMKQHFSIVSRFCAQHRLGPTPSADKLAKGIVYKKVQVVPEQGLPPVDEAERLLSLQMALKISDLRATGLPVEVGQEWVLRLEEELFKQGDRERALGLPVSPLSDRKKPESGVSKAQPGFYEFIVLPLAYNFMHVFPEIRDGPMHGFRQAYHAWRRLAAKGGGDSSGDMTTLRSSVDGNDADLTDSPAPVLHNIHNRSDSRVPSSSSAAESKTSLPSSLRNSNGKSGDESNMQKRDLTHPSGKAEGSALDEFNDEVRHRW</sequence>
<feature type="binding site" evidence="4">
    <location>
        <position position="554"/>
    </location>
    <ligand>
        <name>AMP</name>
        <dbReference type="ChEBI" id="CHEBI:456215"/>
    </ligand>
</feature>
<dbReference type="STRING" id="1157962.A0A250XPP2"/>
<dbReference type="AlphaFoldDB" id="A0A250XPP2"/>
<evidence type="ECO:0000256" key="7">
    <source>
        <dbReference type="SAM" id="MobiDB-lite"/>
    </source>
</evidence>
<proteinExistence type="inferred from homology"/>
<keyword evidence="2 6" id="KW-0378">Hydrolase</keyword>
<evidence type="ECO:0000256" key="5">
    <source>
        <dbReference type="PIRSR" id="PIRSR623088-3"/>
    </source>
</evidence>
<evidence type="ECO:0000256" key="8">
    <source>
        <dbReference type="SAM" id="Phobius"/>
    </source>
</evidence>
<comment type="caution">
    <text evidence="10">The sequence shown here is derived from an EMBL/GenBank/DDBJ whole genome shotgun (WGS) entry which is preliminary data.</text>
</comment>
<dbReference type="Pfam" id="PF00233">
    <property type="entry name" value="PDEase_I"/>
    <property type="match status" value="1"/>
</dbReference>
<dbReference type="InterPro" id="IPR036971">
    <property type="entry name" value="PDEase_catalytic_dom_sf"/>
</dbReference>
<keyword evidence="8" id="KW-1133">Transmembrane helix</keyword>
<feature type="binding site" evidence="5">
    <location>
        <position position="515"/>
    </location>
    <ligand>
        <name>Zn(2+)</name>
        <dbReference type="ChEBI" id="CHEBI:29105"/>
        <label>1</label>
    </ligand>
</feature>
<dbReference type="InterPro" id="IPR023174">
    <property type="entry name" value="PDEase_CS"/>
</dbReference>
<dbReference type="PANTHER" id="PTHR11347">
    <property type="entry name" value="CYCLIC NUCLEOTIDE PHOSPHODIESTERASE"/>
    <property type="match status" value="1"/>
</dbReference>
<keyword evidence="11" id="KW-1185">Reference proteome</keyword>
<dbReference type="EC" id="3.1.4.-" evidence="6"/>
<dbReference type="InterPro" id="IPR023088">
    <property type="entry name" value="PDEase"/>
</dbReference>
<comment type="cofactor">
    <cofactor evidence="6">
        <name>a divalent metal cation</name>
        <dbReference type="ChEBI" id="CHEBI:60240"/>
    </cofactor>
    <text evidence="6">Binds 2 divalent metal cations per subunit. Site 1 may preferentially bind zinc ions, while site 2 has a preference for magnesium and/or manganese ions.</text>
</comment>
<dbReference type="PROSITE" id="PS51845">
    <property type="entry name" value="PDEASE_I_2"/>
    <property type="match status" value="1"/>
</dbReference>
<dbReference type="InterPro" id="IPR002073">
    <property type="entry name" value="PDEase_catalytic_dom"/>
</dbReference>
<feature type="binding site" evidence="5">
    <location>
        <position position="554"/>
    </location>
    <ligand>
        <name>Zn(2+)</name>
        <dbReference type="ChEBI" id="CHEBI:29105"/>
        <label>1</label>
    </ligand>
</feature>
<feature type="transmembrane region" description="Helical" evidence="8">
    <location>
        <begin position="28"/>
        <end position="52"/>
    </location>
</feature>
<comment type="similarity">
    <text evidence="6">Belongs to the cyclic nucleotide phosphodiesterase family.</text>
</comment>
<dbReference type="OrthoDB" id="541199at2759"/>
<feature type="compositionally biased region" description="Basic and acidic residues" evidence="7">
    <location>
        <begin position="850"/>
        <end position="862"/>
    </location>
</feature>
<evidence type="ECO:0000256" key="2">
    <source>
        <dbReference type="ARBA" id="ARBA00022801"/>
    </source>
</evidence>
<dbReference type="GO" id="GO:0007165">
    <property type="term" value="P:signal transduction"/>
    <property type="evidence" value="ECO:0007669"/>
    <property type="project" value="InterPro"/>
</dbReference>
<reference evidence="10 11" key="1">
    <citation type="submission" date="2017-08" db="EMBL/GenBank/DDBJ databases">
        <title>Acidophilic green algal genome provides insights into adaptation to an acidic environment.</title>
        <authorList>
            <person name="Hirooka S."/>
            <person name="Hirose Y."/>
            <person name="Kanesaki Y."/>
            <person name="Higuchi S."/>
            <person name="Fujiwara T."/>
            <person name="Onuma R."/>
            <person name="Era A."/>
            <person name="Ohbayashi R."/>
            <person name="Uzuka A."/>
            <person name="Nozaki H."/>
            <person name="Yoshikawa H."/>
            <person name="Miyagishima S.Y."/>
        </authorList>
    </citation>
    <scope>NUCLEOTIDE SEQUENCE [LARGE SCALE GENOMIC DNA]</scope>
    <source>
        <strain evidence="10 11">NIES-2499</strain>
    </source>
</reference>
<organism evidence="10 11">
    <name type="scientific">Chlamydomonas eustigma</name>
    <dbReference type="NCBI Taxonomy" id="1157962"/>
    <lineage>
        <taxon>Eukaryota</taxon>
        <taxon>Viridiplantae</taxon>
        <taxon>Chlorophyta</taxon>
        <taxon>core chlorophytes</taxon>
        <taxon>Chlorophyceae</taxon>
        <taxon>CS clade</taxon>
        <taxon>Chlamydomonadales</taxon>
        <taxon>Chlamydomonadaceae</taxon>
        <taxon>Chlamydomonas</taxon>
    </lineage>
</organism>
<evidence type="ECO:0000313" key="10">
    <source>
        <dbReference type="EMBL" id="GAX85028.1"/>
    </source>
</evidence>
<gene>
    <name evidence="10" type="ORF">CEUSTIGMA_g12448.t1</name>
</gene>
<keyword evidence="8" id="KW-0472">Membrane</keyword>
<keyword evidence="1 5" id="KW-0479">Metal-binding</keyword>
<feature type="binding site" evidence="5">
    <location>
        <position position="688"/>
    </location>
    <ligand>
        <name>Zn(2+)</name>
        <dbReference type="ChEBI" id="CHEBI:29105"/>
        <label>1</label>
    </ligand>
</feature>
<feature type="binding site" evidence="5">
    <location>
        <position position="553"/>
    </location>
    <ligand>
        <name>Zn(2+)</name>
        <dbReference type="ChEBI" id="CHEBI:29105"/>
        <label>1</label>
    </ligand>
</feature>
<dbReference type="SUPFAM" id="SSF109604">
    <property type="entry name" value="HD-domain/PDEase-like"/>
    <property type="match status" value="1"/>
</dbReference>